<feature type="compositionally biased region" description="Pro residues" evidence="1">
    <location>
        <begin position="127"/>
        <end position="138"/>
    </location>
</feature>
<protein>
    <recommendedName>
        <fullName evidence="2">Trafficking protein particle complex II-specific subunit 65 IgD3 domain-containing protein</fullName>
    </recommendedName>
</protein>
<feature type="compositionally biased region" description="Low complexity" evidence="1">
    <location>
        <begin position="395"/>
        <end position="406"/>
    </location>
</feature>
<feature type="compositionally biased region" description="Acidic residues" evidence="1">
    <location>
        <begin position="1540"/>
        <end position="1549"/>
    </location>
</feature>
<feature type="region of interest" description="Disordered" evidence="1">
    <location>
        <begin position="1114"/>
        <end position="1307"/>
    </location>
</feature>
<feature type="compositionally biased region" description="Basic and acidic residues" evidence="1">
    <location>
        <begin position="1000"/>
        <end position="1009"/>
    </location>
</feature>
<dbReference type="GO" id="GO:0006891">
    <property type="term" value="P:intra-Golgi vesicle-mediated transport"/>
    <property type="evidence" value="ECO:0007669"/>
    <property type="project" value="InterPro"/>
</dbReference>
<comment type="caution">
    <text evidence="3">The sequence shown here is derived from an EMBL/GenBank/DDBJ whole genome shotgun (WGS) entry which is preliminary data.</text>
</comment>
<accession>A0A8H5CRJ9</accession>
<dbReference type="PANTHER" id="PTHR28159:SF1">
    <property type="entry name" value="TRAFFICKING PROTEIN PARTICLE COMPLEX II-SPECIFIC SUBUNIT 65"/>
    <property type="match status" value="1"/>
</dbReference>
<sequence length="1733" mass="183328">MMSSTFEELFTAAELDVRVPNASLQFPSEDNADPDKWLDDLEDSDRSQAFFDEHLEAILTIRLPDISSASSAANTPTTTTTPSPKPTSQLLRFLSHLQVALEASYIPQAPSIEVLRPEDTNKEYEPPLSPRPLTPTPRSPRSTTPAASPSSAAASTTELAVPPRHTSLKKPVNLSLGSPNSLAPPGSAPAGKKQPHHPSILPPANAESYACFRDLGCQRPATGGKEKDNEESAKALKKGMDEEKESFCLLWSPGERVWIAQQKLMFHLAPYHSLSTSSFLKSLLCLTVSTTLRDKPITSLDRYFTSLGLLPSPHTADSSASSSATISINSTTSETSTSTDEQELIIPVHPTLPQILPLKGPPEVNLFAGLYGISGFRASTESSPTNGSHPPNPFTASPTSATGAAGLRSTTKANGKTADADNQGTGVDILTLPSTRLGPSTRVDLFGLHPEPNSPTSFADGTPNPNASTATLTQSQGQTQTQSGGSRSQSQSRSATPSSLSGSGGVRHRPTSTQDKRELARALMSGFGSGRTTPSSSRPSTPTLVLSPTGSDRSETDSGSGSAPGTARMPIVSAGAGTGILTLKKSFRKTLGMRSGFKVRMRTVFVPSVLFPRNEDGEEGEGEDEDEDESEVEDAEDDDVGEGSEGSEDEDDEEDEDHEDLLASGSSERTVVLCVEVENDGFQPEIVRNDGDDPGPASFVIERVEVDVGASLNSSSKKSSIATTANGWGESGARTRLIGWDDISLSGDGSGWPRRNSNSKSKKSKKKKSKSKTKTKSNPIVSPPTPMPTQPPRPRLRFSLPAISVDTSQAHSQVPSHLQPNLGHPLYPNQKRKSKQFPLLLAPNEQHNLLYAVSFLRSPEEEAAESLVGLLRGPGFSGGAGASNTEGVSGMASGVGVGAGGMSALQRSVTINIFGKPCFKYKPRPAESEDEEDDDDEDGDDDDDEDDESEYSPTSALMTPITPLSTISTASSTFTDIMNLDDSGDSAKPRVPKQRRMMKPRRERERKERMTLTQISQETFVYPTSTFSTKWNCILDLSSSFTQPPYRNSSQLPTFSQMQSSKPVFNLPFDDEDGLGDGSGTYPSTAVLPEPPSPFPVSVSGNFPTSASLKALGSFPSPGGLMSPPVPSSRDRRSLGVDTGSGKRYSTPPDSVKRHTMPAPYGAGAGSQRPVSVVSAGLGAPRARVSLTPSLPPVPSGSIGEDIPPVPPLPNRRHSGASLPERKDSGGIGMGNKLRERRDSLLSLVSRDRDRDSLPPRSATSTPGQHYYTPPSVAQNQFLQNQYSHQSTPLRSPTTYEPPPLPEKDYPAQSIDYIMSVEQDYGGLNTNGGLGLPPMTPAYPAFNTGPGTSAVSGYTSSSGPAVAQTKVSAGRSSPSPYGHPFPNKAPLTAIPPTPPSQAPLIPQGGNFGGPTAASYGSIGGGGGGGGGGGAGGSHYTGQSVDIKRERGTFGSMMGMMGLGSALGSGGGMSAVPPTPRPVVGVEGGFGFDDAQGGGEGPSEGENIIVSVGLLPRSKMKAKTKGRRRQGHGHEEDSDQTNSESDSDADDTDTDVFNVNPDSNPDTKSDSDFIYPMDIFILDIFVFNRSTWTRRFEITCPDARIRRKKLEKETIMGLANNQGTKKNQRRSGATAAAALLTMEKEKIQGPGVLAMENRIRVGPLLPSACQSVRMKFLAVTPGVHAIDTLTLTDVESGFSMNLRSVMDIVPSVESSTSSSAAASRLQIPVVVIGVGNGL</sequence>
<feature type="compositionally biased region" description="Polar residues" evidence="1">
    <location>
        <begin position="454"/>
        <end position="466"/>
    </location>
</feature>
<dbReference type="Proteomes" id="UP000559256">
    <property type="component" value="Unassembled WGS sequence"/>
</dbReference>
<feature type="compositionally biased region" description="Polar residues" evidence="1">
    <location>
        <begin position="408"/>
        <end position="425"/>
    </location>
</feature>
<reference evidence="3 4" key="1">
    <citation type="journal article" date="2020" name="ISME J.">
        <title>Uncovering the hidden diversity of litter-decomposition mechanisms in mushroom-forming fungi.</title>
        <authorList>
            <person name="Floudas D."/>
            <person name="Bentzer J."/>
            <person name="Ahren D."/>
            <person name="Johansson T."/>
            <person name="Persson P."/>
            <person name="Tunlid A."/>
        </authorList>
    </citation>
    <scope>NUCLEOTIDE SEQUENCE [LARGE SCALE GENOMIC DNA]</scope>
    <source>
        <strain evidence="3 4">CBS 291.85</strain>
    </source>
</reference>
<feature type="compositionally biased region" description="Polar residues" evidence="1">
    <location>
        <begin position="951"/>
        <end position="964"/>
    </location>
</feature>
<name>A0A8H5CRJ9_9AGAR</name>
<feature type="region of interest" description="Disordered" evidence="1">
    <location>
        <begin position="1352"/>
        <end position="1380"/>
    </location>
</feature>
<feature type="region of interest" description="Disordered" evidence="1">
    <location>
        <begin position="112"/>
        <end position="203"/>
    </location>
</feature>
<feature type="region of interest" description="Disordered" evidence="1">
    <location>
        <begin position="313"/>
        <end position="342"/>
    </location>
</feature>
<feature type="compositionally biased region" description="Basic residues" evidence="1">
    <location>
        <begin position="990"/>
        <end position="999"/>
    </location>
</feature>
<feature type="compositionally biased region" description="Acidic residues" evidence="1">
    <location>
        <begin position="928"/>
        <end position="950"/>
    </location>
</feature>
<feature type="compositionally biased region" description="Polar residues" evidence="1">
    <location>
        <begin position="1272"/>
        <end position="1295"/>
    </location>
</feature>
<feature type="compositionally biased region" description="Low complexity" evidence="1">
    <location>
        <begin position="467"/>
        <end position="501"/>
    </location>
</feature>
<dbReference type="GO" id="GO:0005802">
    <property type="term" value="C:trans-Golgi network"/>
    <property type="evidence" value="ECO:0007669"/>
    <property type="project" value="TreeGrafter"/>
</dbReference>
<dbReference type="PANTHER" id="PTHR28159">
    <property type="entry name" value="TRAFFICKING PROTEIN PARTICLE COMPLEX II-SPECIFIC SUBUNIT 65"/>
    <property type="match status" value="1"/>
</dbReference>
<evidence type="ECO:0000256" key="1">
    <source>
        <dbReference type="SAM" id="MobiDB-lite"/>
    </source>
</evidence>
<proteinExistence type="predicted"/>
<dbReference type="InterPro" id="IPR024662">
    <property type="entry name" value="Trs65"/>
</dbReference>
<feature type="region of interest" description="Disordered" evidence="1">
    <location>
        <begin position="1063"/>
        <end position="1089"/>
    </location>
</feature>
<feature type="compositionally biased region" description="Low complexity" evidence="1">
    <location>
        <begin position="315"/>
        <end position="339"/>
    </location>
</feature>
<feature type="region of interest" description="Disordered" evidence="1">
    <location>
        <begin position="69"/>
        <end position="88"/>
    </location>
</feature>
<feature type="compositionally biased region" description="Basic and acidic residues" evidence="1">
    <location>
        <begin position="115"/>
        <end position="125"/>
    </location>
</feature>
<feature type="compositionally biased region" description="Polar residues" evidence="1">
    <location>
        <begin position="380"/>
        <end position="389"/>
    </location>
</feature>
<dbReference type="GO" id="GO:1990071">
    <property type="term" value="C:TRAPPII protein complex"/>
    <property type="evidence" value="ECO:0007669"/>
    <property type="project" value="InterPro"/>
</dbReference>
<feature type="compositionally biased region" description="Basic residues" evidence="1">
    <location>
        <begin position="1514"/>
        <end position="1526"/>
    </location>
</feature>
<feature type="compositionally biased region" description="Acidic residues" evidence="1">
    <location>
        <begin position="616"/>
        <end position="659"/>
    </location>
</feature>
<organism evidence="3 4">
    <name type="scientific">Tetrapyrgos nigripes</name>
    <dbReference type="NCBI Taxonomy" id="182062"/>
    <lineage>
        <taxon>Eukaryota</taxon>
        <taxon>Fungi</taxon>
        <taxon>Dikarya</taxon>
        <taxon>Basidiomycota</taxon>
        <taxon>Agaricomycotina</taxon>
        <taxon>Agaricomycetes</taxon>
        <taxon>Agaricomycetidae</taxon>
        <taxon>Agaricales</taxon>
        <taxon>Marasmiineae</taxon>
        <taxon>Marasmiaceae</taxon>
        <taxon>Tetrapyrgos</taxon>
    </lineage>
</organism>
<feature type="compositionally biased region" description="Basic and acidic residues" evidence="1">
    <location>
        <begin position="1233"/>
        <end position="1254"/>
    </location>
</feature>
<keyword evidence="4" id="KW-1185">Reference proteome</keyword>
<feature type="region of interest" description="Disordered" evidence="1">
    <location>
        <begin position="1514"/>
        <end position="1565"/>
    </location>
</feature>
<feature type="compositionally biased region" description="Low complexity" evidence="1">
    <location>
        <begin position="139"/>
        <end position="160"/>
    </location>
</feature>
<dbReference type="OrthoDB" id="24630at2759"/>
<dbReference type="InterPro" id="IPR055420">
    <property type="entry name" value="IgD3_Trs65"/>
</dbReference>
<feature type="region of interest" description="Disordered" evidence="1">
    <location>
        <begin position="920"/>
        <end position="964"/>
    </location>
</feature>
<feature type="compositionally biased region" description="Low complexity" evidence="1">
    <location>
        <begin position="530"/>
        <end position="551"/>
    </location>
</feature>
<feature type="compositionally biased region" description="Polar residues" evidence="1">
    <location>
        <begin position="1352"/>
        <end position="1375"/>
    </location>
</feature>
<evidence type="ECO:0000313" key="3">
    <source>
        <dbReference type="EMBL" id="KAF5345766.1"/>
    </source>
</evidence>
<evidence type="ECO:0000313" key="4">
    <source>
        <dbReference type="Proteomes" id="UP000559256"/>
    </source>
</evidence>
<feature type="domain" description="Trafficking protein particle complex II-specific subunit 65 IgD3" evidence="2">
    <location>
        <begin position="1566"/>
        <end position="1703"/>
    </location>
</feature>
<dbReference type="Pfam" id="PF12735">
    <property type="entry name" value="IgD3_Trs65"/>
    <property type="match status" value="1"/>
</dbReference>
<gene>
    <name evidence="3" type="ORF">D9758_011868</name>
</gene>
<feature type="region of interest" description="Disordered" evidence="1">
    <location>
        <begin position="610"/>
        <end position="669"/>
    </location>
</feature>
<evidence type="ECO:0000259" key="2">
    <source>
        <dbReference type="Pfam" id="PF12735"/>
    </source>
</evidence>
<feature type="compositionally biased region" description="Pro residues" evidence="1">
    <location>
        <begin position="781"/>
        <end position="793"/>
    </location>
</feature>
<feature type="region of interest" description="Disordered" evidence="1">
    <location>
        <begin position="978"/>
        <end position="1009"/>
    </location>
</feature>
<dbReference type="EMBL" id="JAACJM010000108">
    <property type="protein sequence ID" value="KAF5345766.1"/>
    <property type="molecule type" value="Genomic_DNA"/>
</dbReference>
<feature type="region of interest" description="Disordered" evidence="1">
    <location>
        <begin position="380"/>
        <end position="571"/>
    </location>
</feature>
<feature type="region of interest" description="Disordered" evidence="1">
    <location>
        <begin position="710"/>
        <end position="796"/>
    </location>
</feature>
<feature type="compositionally biased region" description="Basic residues" evidence="1">
    <location>
        <begin position="760"/>
        <end position="775"/>
    </location>
</feature>